<proteinExistence type="predicted"/>
<evidence type="ECO:0000313" key="3">
    <source>
        <dbReference type="Proteomes" id="UP000671879"/>
    </source>
</evidence>
<keyword evidence="1" id="KW-1133">Transmembrane helix</keyword>
<feature type="transmembrane region" description="Helical" evidence="1">
    <location>
        <begin position="605"/>
        <end position="624"/>
    </location>
</feature>
<evidence type="ECO:0000256" key="1">
    <source>
        <dbReference type="SAM" id="Phobius"/>
    </source>
</evidence>
<dbReference type="AlphaFoldDB" id="A0A9Q7AEL4"/>
<feature type="transmembrane region" description="Helical" evidence="1">
    <location>
        <begin position="496"/>
        <end position="515"/>
    </location>
</feature>
<keyword evidence="1" id="KW-0812">Transmembrane</keyword>
<dbReference type="Pfam" id="PF18949">
    <property type="entry name" value="DUF5693"/>
    <property type="match status" value="1"/>
</dbReference>
<dbReference type="InterPro" id="IPR043748">
    <property type="entry name" value="DUF5693"/>
</dbReference>
<gene>
    <name evidence="2" type="ORF">KAR29_05140</name>
</gene>
<name>A0A9Q7AEL4_9BACT</name>
<dbReference type="KEGG" id="aram:KAR29_05140"/>
<dbReference type="Proteomes" id="UP000671879">
    <property type="component" value="Chromosome"/>
</dbReference>
<accession>A0A9Q7AEL4</accession>
<protein>
    <submittedName>
        <fullName evidence="2">Uncharacterized protein</fullName>
    </submittedName>
</protein>
<dbReference type="EMBL" id="CP072943">
    <property type="protein sequence ID" value="QTX33273.1"/>
    <property type="molecule type" value="Genomic_DNA"/>
</dbReference>
<evidence type="ECO:0000313" key="2">
    <source>
        <dbReference type="EMBL" id="QTX33273.1"/>
    </source>
</evidence>
<feature type="transmembrane region" description="Helical" evidence="1">
    <location>
        <begin position="431"/>
        <end position="452"/>
    </location>
</feature>
<feature type="transmembrane region" description="Helical" evidence="1">
    <location>
        <begin position="372"/>
        <end position="391"/>
    </location>
</feature>
<feature type="transmembrane region" description="Helical" evidence="1">
    <location>
        <begin position="397"/>
        <end position="419"/>
    </location>
</feature>
<keyword evidence="1" id="KW-0472">Membrane</keyword>
<organism evidence="2 3">
    <name type="scientific">Aminithiophilus ramosus</name>
    <dbReference type="NCBI Taxonomy" id="3029084"/>
    <lineage>
        <taxon>Bacteria</taxon>
        <taxon>Thermotogati</taxon>
        <taxon>Synergistota</taxon>
        <taxon>Synergistia</taxon>
        <taxon>Synergistales</taxon>
        <taxon>Aminithiophilaceae</taxon>
        <taxon>Aminithiophilus</taxon>
    </lineage>
</organism>
<feature type="transmembrane region" description="Helical" evidence="1">
    <location>
        <begin position="347"/>
        <end position="365"/>
    </location>
</feature>
<sequence length="637" mass="69823">MNGNRHKVFWGALSLALLLSFPGLFQRWSVEEATHTVGLVAAYRDVAALADQEGIEDEEALGLLQEAGLTGLMVGDLTGKELSNGALPLWFGPKNGLPSTWSGALEGDSDGAVVWVRQGDLDVDLVRRHVVARFGDVPFYEGEEGALFLLPLSLSALEEAAVLPDFEGLALSKELALPILFRPAPSHGLDGSAAMAALGAVLDENAQVRALAPSGPVVTAYPNVELLAEVVRERKLPLAKVEFSRQVGAIPLEWRVFPSLLPLHSVTAEEIQSRGLDGRQIVERMVRAARERSLRLLVMRPVSYSGPQTMEAFRADLLAISRGMGRHGPRLGWPEPIPLWQAGLPDAVALALVLVFSAMVLLWRIGGRYGEVMGVLPALLLGFFAVALGVVTWKVPFVARVVGAFAVPLFASAACLAALEGWRTPWKGLLEGLFILLVGGVAVAAFFGTPYFMLRLKAFSGVKLTLLLPPLFVLFHDLKRKVHPEGLGDLLRRPPLWGEIFLLVLLLGGAAVVAIRSGNVESVPQWEIDLRDFLEQWLVARPRTKETFIGYPALILWYLFRRRDWLPSYREVLRIGSTLAFASAANSFCHFHTHLIFTLWRVGNGVFLGCLFGVLAAFIVLHLIEPAWRRWGRLLLD</sequence>
<dbReference type="RefSeq" id="WP_274374551.1">
    <property type="nucleotide sequence ID" value="NZ_CP072943.1"/>
</dbReference>
<keyword evidence="3" id="KW-1185">Reference proteome</keyword>
<reference evidence="3" key="1">
    <citation type="submission" date="2021-04" db="EMBL/GenBank/DDBJ databases">
        <title>A novel Synergistetes isolate from a pyrite-forming mixed culture.</title>
        <authorList>
            <person name="Bunk B."/>
            <person name="Sproer C."/>
            <person name="Spring S."/>
            <person name="Pester M."/>
        </authorList>
    </citation>
    <scope>NUCLEOTIDE SEQUENCE [LARGE SCALE GENOMIC DNA]</scope>
    <source>
        <strain evidence="3">J.5.4.2-T.3.5.2</strain>
    </source>
</reference>